<feature type="region of interest" description="Disordered" evidence="1">
    <location>
        <begin position="136"/>
        <end position="159"/>
    </location>
</feature>
<gene>
    <name evidence="3" type="ORF">Tci_013235</name>
</gene>
<evidence type="ECO:0000256" key="1">
    <source>
        <dbReference type="SAM" id="MobiDB-lite"/>
    </source>
</evidence>
<evidence type="ECO:0000259" key="2">
    <source>
        <dbReference type="Pfam" id="PF22936"/>
    </source>
</evidence>
<dbReference type="InterPro" id="IPR054722">
    <property type="entry name" value="PolX-like_BBD"/>
</dbReference>
<accession>A0A6L2JXK6</accession>
<proteinExistence type="predicted"/>
<name>A0A6L2JXK6_TANCI</name>
<sequence>MSNTNNNMQNQTSTALHNAIMKVGGKDRPPMLAPESTYKFKWTEKIVPVAEIVLTGINNDIYSIVDACPNACEMWKAIERLKLEWQRFLILVKKSQELKIVSYHKLYDILKKHQNKVDEIRAKRLAHHNKLLPRNRGKAIINSPPPTYDQEPTMVAEDDKMSKEKEIDKLMDLISLDDTDDEPNDQELKAHYMYMAQIQEVTSDTTDNSRPIFDAESLQKEQGDNNITIDSMDMSTNKETVDHDNDDLAREHLKKFQAKLDRYHDVNYALKVEIDCAKAKGVISTTSISRPQLKSNQLEDRVMHNNSERKKQQVEDHRRSFKFSNNYIILFITDSGCSKHMTRNLKLLSNFMEQFLDTVKFGNDQIEPILGYGDLVQENVTIKRVYYVEGLNHNLLSVGQFCDADLEVAFRKSTCYVRDLKGNDLLTGSHGSNLYSITLQGTSTPNLICLMAKASSSQA</sequence>
<comment type="caution">
    <text evidence="3">The sequence shown here is derived from an EMBL/GenBank/DDBJ whole genome shotgun (WGS) entry which is preliminary data.</text>
</comment>
<reference evidence="3" key="1">
    <citation type="journal article" date="2019" name="Sci. Rep.">
        <title>Draft genome of Tanacetum cinerariifolium, the natural source of mosquito coil.</title>
        <authorList>
            <person name="Yamashiro T."/>
            <person name="Shiraishi A."/>
            <person name="Satake H."/>
            <person name="Nakayama K."/>
        </authorList>
    </citation>
    <scope>NUCLEOTIDE SEQUENCE</scope>
</reference>
<organism evidence="3">
    <name type="scientific">Tanacetum cinerariifolium</name>
    <name type="common">Dalmatian daisy</name>
    <name type="synonym">Chrysanthemum cinerariifolium</name>
    <dbReference type="NCBI Taxonomy" id="118510"/>
    <lineage>
        <taxon>Eukaryota</taxon>
        <taxon>Viridiplantae</taxon>
        <taxon>Streptophyta</taxon>
        <taxon>Embryophyta</taxon>
        <taxon>Tracheophyta</taxon>
        <taxon>Spermatophyta</taxon>
        <taxon>Magnoliopsida</taxon>
        <taxon>eudicotyledons</taxon>
        <taxon>Gunneridae</taxon>
        <taxon>Pentapetalae</taxon>
        <taxon>asterids</taxon>
        <taxon>campanulids</taxon>
        <taxon>Asterales</taxon>
        <taxon>Asteraceae</taxon>
        <taxon>Asteroideae</taxon>
        <taxon>Anthemideae</taxon>
        <taxon>Anthemidinae</taxon>
        <taxon>Tanacetum</taxon>
    </lineage>
</organism>
<dbReference type="AlphaFoldDB" id="A0A6L2JXK6"/>
<feature type="domain" description="Retrovirus-related Pol polyprotein from transposon TNT 1-94-like beta-barrel" evidence="2">
    <location>
        <begin position="331"/>
        <end position="403"/>
    </location>
</feature>
<protein>
    <submittedName>
        <fullName evidence="3">Integrase, catalytic region, zinc finger, CCHC-type, peptidase aspartic, catalytic</fullName>
    </submittedName>
</protein>
<evidence type="ECO:0000313" key="3">
    <source>
        <dbReference type="EMBL" id="GEU41257.1"/>
    </source>
</evidence>
<dbReference type="Pfam" id="PF22936">
    <property type="entry name" value="Pol_BBD"/>
    <property type="match status" value="1"/>
</dbReference>
<dbReference type="EMBL" id="BKCJ010001414">
    <property type="protein sequence ID" value="GEU41257.1"/>
    <property type="molecule type" value="Genomic_DNA"/>
</dbReference>